<dbReference type="Pfam" id="PF07786">
    <property type="entry name" value="HGSNAT_cat"/>
    <property type="match status" value="1"/>
</dbReference>
<comment type="caution">
    <text evidence="3">The sequence shown here is derived from an EMBL/GenBank/DDBJ whole genome shotgun (WGS) entry which is preliminary data.</text>
</comment>
<dbReference type="AlphaFoldDB" id="A0A5N5DYH8"/>
<evidence type="ECO:0000313" key="4">
    <source>
        <dbReference type="Proteomes" id="UP000325576"/>
    </source>
</evidence>
<evidence type="ECO:0000313" key="3">
    <source>
        <dbReference type="EMBL" id="KAB2582640.1"/>
    </source>
</evidence>
<feature type="transmembrane region" description="Helical" evidence="1">
    <location>
        <begin position="114"/>
        <end position="135"/>
    </location>
</feature>
<feature type="transmembrane region" description="Helical" evidence="1">
    <location>
        <begin position="25"/>
        <end position="44"/>
    </location>
</feature>
<feature type="transmembrane region" description="Helical" evidence="1">
    <location>
        <begin position="357"/>
        <end position="374"/>
    </location>
</feature>
<feature type="transmembrane region" description="Helical" evidence="1">
    <location>
        <begin position="194"/>
        <end position="210"/>
    </location>
</feature>
<organism evidence="3 4">
    <name type="scientific">Rhodococcus erythropolis</name>
    <name type="common">Arthrobacter picolinophilus</name>
    <dbReference type="NCBI Taxonomy" id="1833"/>
    <lineage>
        <taxon>Bacteria</taxon>
        <taxon>Bacillati</taxon>
        <taxon>Actinomycetota</taxon>
        <taxon>Actinomycetes</taxon>
        <taxon>Mycobacteriales</taxon>
        <taxon>Nocardiaceae</taxon>
        <taxon>Rhodococcus</taxon>
        <taxon>Rhodococcus erythropolis group</taxon>
    </lineage>
</organism>
<feature type="domain" description="Heparan-alpha-glucosaminide N-acetyltransferase catalytic" evidence="2">
    <location>
        <begin position="19"/>
        <end position="215"/>
    </location>
</feature>
<keyword evidence="1" id="KW-0472">Membrane</keyword>
<evidence type="ECO:0000256" key="1">
    <source>
        <dbReference type="SAM" id="Phobius"/>
    </source>
</evidence>
<dbReference type="InterPro" id="IPR012429">
    <property type="entry name" value="HGSNAT_cat"/>
</dbReference>
<proteinExistence type="predicted"/>
<evidence type="ECO:0000259" key="2">
    <source>
        <dbReference type="Pfam" id="PF07786"/>
    </source>
</evidence>
<feature type="transmembrane region" description="Helical" evidence="1">
    <location>
        <begin position="88"/>
        <end position="108"/>
    </location>
</feature>
<gene>
    <name evidence="3" type="ORF">BS297_24645</name>
</gene>
<dbReference type="EMBL" id="MRBO01000659">
    <property type="protein sequence ID" value="KAB2582640.1"/>
    <property type="molecule type" value="Genomic_DNA"/>
</dbReference>
<dbReference type="Proteomes" id="UP000325576">
    <property type="component" value="Unassembled WGS sequence"/>
</dbReference>
<keyword evidence="1" id="KW-0812">Transmembrane</keyword>
<feature type="transmembrane region" description="Helical" evidence="1">
    <location>
        <begin position="217"/>
        <end position="236"/>
    </location>
</feature>
<feature type="transmembrane region" description="Helical" evidence="1">
    <location>
        <begin position="325"/>
        <end position="345"/>
    </location>
</feature>
<reference evidence="3 4" key="1">
    <citation type="journal article" date="2017" name="Poromechanics V (2013)">
        <title>Genomic Characterization of the Arsenic-Tolerant Actinobacterium, &lt;i&gt;Rhodococcus erythropolis&lt;/i&gt; S43.</title>
        <authorList>
            <person name="Retamal-Morales G."/>
            <person name="Mehnert M."/>
            <person name="Schwabe R."/>
            <person name="Tischler D."/>
            <person name="Schloemann M."/>
            <person name="Levican G.J."/>
        </authorList>
    </citation>
    <scope>NUCLEOTIDE SEQUENCE [LARGE SCALE GENOMIC DNA]</scope>
    <source>
        <strain evidence="3 4">S43</strain>
    </source>
</reference>
<feature type="transmembrane region" description="Helical" evidence="1">
    <location>
        <begin position="142"/>
        <end position="162"/>
    </location>
</feature>
<sequence length="411" mass="42968">MTATPLTPTETIPAAPKQRLLGIDAARGIALLGMMAVHSLVAVGDDGSPTLSYSIAAGRSSALFAVLAGVGIAFTTGRARVERGNRSATAASLAARAATVGAIGLIMGYTDAEYAVVILPYYAILFLLAIPLVYLPTRTLAALGLLIAIAVPAAIEMLGTSLPTPSLDNPTLIGIIDNPAGWASELLLNGEFPALPWTAYICAGIIIGRLRLTSATAAGSLLMIGTALAVGARILSETLIFHLGGLEHFVTGSELPRQDILDLISYGADGTVYGSTWWWLAVDGPHSSTPLDLLGTIGSSTAIIGAMLFLGHLTGTRLEKLTTLVTMPLAAAGSMTLTLYVLHIWFINSPYDTYTPWTGYLLQVLAAITIGIFVKYTTGRGPLEAFVTMTANRSKRAITDKTNAPATPHHT</sequence>
<feature type="transmembrane region" description="Helical" evidence="1">
    <location>
        <begin position="293"/>
        <end position="313"/>
    </location>
</feature>
<keyword evidence="1" id="KW-1133">Transmembrane helix</keyword>
<name>A0A5N5DYH8_RHOER</name>
<protein>
    <recommendedName>
        <fullName evidence="2">Heparan-alpha-glucosaminide N-acetyltransferase catalytic domain-containing protein</fullName>
    </recommendedName>
</protein>
<feature type="transmembrane region" description="Helical" evidence="1">
    <location>
        <begin position="56"/>
        <end position="76"/>
    </location>
</feature>
<accession>A0A5N5DYH8</accession>